<reference evidence="1 2" key="1">
    <citation type="submission" date="2018-09" db="EMBL/GenBank/DDBJ databases">
        <authorList>
            <person name="Wang Z."/>
        </authorList>
    </citation>
    <scope>NUCLEOTIDE SEQUENCE [LARGE SCALE GENOMIC DNA]</scope>
    <source>
        <strain evidence="1 2">ALS 81</strain>
    </source>
</reference>
<proteinExistence type="predicted"/>
<name>A0A420EH80_9ALTE</name>
<evidence type="ECO:0000313" key="1">
    <source>
        <dbReference type="EMBL" id="RKF20049.1"/>
    </source>
</evidence>
<dbReference type="InterPro" id="IPR021431">
    <property type="entry name" value="DUF3080"/>
</dbReference>
<gene>
    <name evidence="1" type="ORF">DBZ36_06255</name>
</gene>
<comment type="caution">
    <text evidence="1">The sequence shown here is derived from an EMBL/GenBank/DDBJ whole genome shotgun (WGS) entry which is preliminary data.</text>
</comment>
<protein>
    <submittedName>
        <fullName evidence="1">DUF3080 family protein</fullName>
    </submittedName>
</protein>
<dbReference type="AlphaFoldDB" id="A0A420EH80"/>
<dbReference type="Pfam" id="PF11279">
    <property type="entry name" value="DUF3080"/>
    <property type="match status" value="1"/>
</dbReference>
<keyword evidence="2" id="KW-1185">Reference proteome</keyword>
<dbReference type="Proteomes" id="UP000286482">
    <property type="component" value="Unassembled WGS sequence"/>
</dbReference>
<dbReference type="EMBL" id="RAQO01000004">
    <property type="protein sequence ID" value="RKF20049.1"/>
    <property type="molecule type" value="Genomic_DNA"/>
</dbReference>
<sequence>MYLPKLKLILQLGLVFLSIFVVYRVWQAFDLNQRYQRFSQAIFSLQSTQVKPVPTPKSPYRYPPIKELLLRELTSTWNLKDTYALRACSLDGLVFANNSTQAKNQTGWLQLQYQLDLINGLFDCLQRRELDPALELKISDLLRHKRSQLPIYWNNFLVTEPALINQWQVSGLRYDKQRYYSKFPIDSLAVLSALKTYVLSAELPIAYNETSVLQTLYTLDGKAYLSPLISDLQLALIWLPTLNNQLKQVTNCPSSKQDLIYGILSRYFTQGTQLELARLDTALNQVISPLQRIYFETTHEAQITQLIRQKNQLHGFLKVHVQQWQRLISLCDGKK</sequence>
<evidence type="ECO:0000313" key="2">
    <source>
        <dbReference type="Proteomes" id="UP000286482"/>
    </source>
</evidence>
<organism evidence="1 2">
    <name type="scientific">Alginatibacterium sediminis</name>
    <dbReference type="NCBI Taxonomy" id="2164068"/>
    <lineage>
        <taxon>Bacteria</taxon>
        <taxon>Pseudomonadati</taxon>
        <taxon>Pseudomonadota</taxon>
        <taxon>Gammaproteobacteria</taxon>
        <taxon>Alteromonadales</taxon>
        <taxon>Alteromonadaceae</taxon>
        <taxon>Alginatibacterium</taxon>
    </lineage>
</organism>
<accession>A0A420EH80</accession>